<feature type="transmembrane region" description="Helical" evidence="2">
    <location>
        <begin position="114"/>
        <end position="134"/>
    </location>
</feature>
<keyword evidence="4" id="KW-1185">Reference proteome</keyword>
<keyword evidence="1" id="KW-0175">Coiled coil</keyword>
<accession>A0ABR7P6U7</accession>
<evidence type="ECO:0000313" key="4">
    <source>
        <dbReference type="Proteomes" id="UP000661649"/>
    </source>
</evidence>
<dbReference type="InterPro" id="IPR010540">
    <property type="entry name" value="CmpB_TMEM229"/>
</dbReference>
<organism evidence="3 4">
    <name type="scientific">Blautia stercoris</name>
    <dbReference type="NCBI Taxonomy" id="871664"/>
    <lineage>
        <taxon>Bacteria</taxon>
        <taxon>Bacillati</taxon>
        <taxon>Bacillota</taxon>
        <taxon>Clostridia</taxon>
        <taxon>Lachnospirales</taxon>
        <taxon>Lachnospiraceae</taxon>
        <taxon>Blautia</taxon>
    </lineage>
</organism>
<evidence type="ECO:0008006" key="5">
    <source>
        <dbReference type="Google" id="ProtNLM"/>
    </source>
</evidence>
<name>A0ABR7P6U7_9FIRM</name>
<evidence type="ECO:0000313" key="3">
    <source>
        <dbReference type="EMBL" id="MBC8627110.1"/>
    </source>
</evidence>
<evidence type="ECO:0000256" key="1">
    <source>
        <dbReference type="SAM" id="Coils"/>
    </source>
</evidence>
<dbReference type="RefSeq" id="WP_117456380.1">
    <property type="nucleotide sequence ID" value="NZ_JACRTP010000001.1"/>
</dbReference>
<reference evidence="3 4" key="1">
    <citation type="submission" date="2020-08" db="EMBL/GenBank/DDBJ databases">
        <title>Genome public.</title>
        <authorList>
            <person name="Liu C."/>
            <person name="Sun Q."/>
        </authorList>
    </citation>
    <scope>NUCLEOTIDE SEQUENCE [LARGE SCALE GENOMIC DNA]</scope>
    <source>
        <strain evidence="3 4">3_YM_SP_D4_24.mj</strain>
    </source>
</reference>
<feature type="coiled-coil region" evidence="1">
    <location>
        <begin position="202"/>
        <end position="270"/>
    </location>
</feature>
<dbReference type="EMBL" id="JACRTP010000001">
    <property type="protein sequence ID" value="MBC8627110.1"/>
    <property type="molecule type" value="Genomic_DNA"/>
</dbReference>
<dbReference type="Pfam" id="PF06541">
    <property type="entry name" value="ABC_trans_CmpB"/>
    <property type="match status" value="1"/>
</dbReference>
<proteinExistence type="predicted"/>
<keyword evidence="2" id="KW-1133">Transmembrane helix</keyword>
<feature type="transmembrane region" description="Helical" evidence="2">
    <location>
        <begin position="12"/>
        <end position="32"/>
    </location>
</feature>
<feature type="transmembrane region" description="Helical" evidence="2">
    <location>
        <begin position="70"/>
        <end position="93"/>
    </location>
</feature>
<evidence type="ECO:0000256" key="2">
    <source>
        <dbReference type="SAM" id="Phobius"/>
    </source>
</evidence>
<keyword evidence="2" id="KW-0812">Transmembrane</keyword>
<sequence>MEVKIAGVSLYYIINWFFIYSFLGWVWESCYVSAKAKKIINRGFINGPLCTIYGFGAISVYLILKDFDENILILYFGGVIVATVLEYITGWLMEAIFHTRWWDYSKKPFNLQGYICLGSSIAWGAFTVLLFYVFQPFVEWITGLYPVSVGKVGISIVSVLYAVDFGSSAVTAFNLSKAFGKVEDMLEDLSGYLHTTKLYETKEEVREKLDELRVINASELAERIAEKKAEFSSQLEKKQLQLPETYEGMRAELEKRMDEFKEKYITIRKETNPVRKRMIQAYPGLKTEFRHHLERKSGKRHEKRISK</sequence>
<dbReference type="Proteomes" id="UP000661649">
    <property type="component" value="Unassembled WGS sequence"/>
</dbReference>
<gene>
    <name evidence="3" type="ORF">H8712_00460</name>
</gene>
<keyword evidence="2" id="KW-0472">Membrane</keyword>
<protein>
    <recommendedName>
        <fullName evidence="5">ABC transporter permease</fullName>
    </recommendedName>
</protein>
<comment type="caution">
    <text evidence="3">The sequence shown here is derived from an EMBL/GenBank/DDBJ whole genome shotgun (WGS) entry which is preliminary data.</text>
</comment>
<dbReference type="Gene3D" id="1.20.120.20">
    <property type="entry name" value="Apolipoprotein"/>
    <property type="match status" value="1"/>
</dbReference>
<feature type="transmembrane region" description="Helical" evidence="2">
    <location>
        <begin position="44"/>
        <end position="64"/>
    </location>
</feature>